<keyword evidence="2" id="KW-1185">Reference proteome</keyword>
<accession>A0AAN6YHH0</accession>
<dbReference type="EMBL" id="MU858052">
    <property type="protein sequence ID" value="KAK4218563.1"/>
    <property type="molecule type" value="Genomic_DNA"/>
</dbReference>
<reference evidence="1" key="1">
    <citation type="journal article" date="2023" name="Mol. Phylogenet. Evol.">
        <title>Genome-scale phylogeny and comparative genomics of the fungal order Sordariales.</title>
        <authorList>
            <person name="Hensen N."/>
            <person name="Bonometti L."/>
            <person name="Westerberg I."/>
            <person name="Brannstrom I.O."/>
            <person name="Guillou S."/>
            <person name="Cros-Aarteil S."/>
            <person name="Calhoun S."/>
            <person name="Haridas S."/>
            <person name="Kuo A."/>
            <person name="Mondo S."/>
            <person name="Pangilinan J."/>
            <person name="Riley R."/>
            <person name="LaButti K."/>
            <person name="Andreopoulos B."/>
            <person name="Lipzen A."/>
            <person name="Chen C."/>
            <person name="Yan M."/>
            <person name="Daum C."/>
            <person name="Ng V."/>
            <person name="Clum A."/>
            <person name="Steindorff A."/>
            <person name="Ohm R.A."/>
            <person name="Martin F."/>
            <person name="Silar P."/>
            <person name="Natvig D.O."/>
            <person name="Lalanne C."/>
            <person name="Gautier V."/>
            <person name="Ament-Velasquez S.L."/>
            <person name="Kruys A."/>
            <person name="Hutchinson M.I."/>
            <person name="Powell A.J."/>
            <person name="Barry K."/>
            <person name="Miller A.N."/>
            <person name="Grigoriev I.V."/>
            <person name="Debuchy R."/>
            <person name="Gladieux P."/>
            <person name="Hiltunen Thoren M."/>
            <person name="Johannesson H."/>
        </authorList>
    </citation>
    <scope>NUCLEOTIDE SEQUENCE</scope>
    <source>
        <strain evidence="1">PSN293</strain>
    </source>
</reference>
<protein>
    <submittedName>
        <fullName evidence="1">Uncharacterized protein</fullName>
    </submittedName>
</protein>
<evidence type="ECO:0000313" key="2">
    <source>
        <dbReference type="Proteomes" id="UP001301769"/>
    </source>
</evidence>
<dbReference type="AlphaFoldDB" id="A0AAN6YHH0"/>
<proteinExistence type="predicted"/>
<organism evidence="1 2">
    <name type="scientific">Rhypophila decipiens</name>
    <dbReference type="NCBI Taxonomy" id="261697"/>
    <lineage>
        <taxon>Eukaryota</taxon>
        <taxon>Fungi</taxon>
        <taxon>Dikarya</taxon>
        <taxon>Ascomycota</taxon>
        <taxon>Pezizomycotina</taxon>
        <taxon>Sordariomycetes</taxon>
        <taxon>Sordariomycetidae</taxon>
        <taxon>Sordariales</taxon>
        <taxon>Naviculisporaceae</taxon>
        <taxon>Rhypophila</taxon>
    </lineage>
</organism>
<reference evidence="1" key="2">
    <citation type="submission" date="2023-05" db="EMBL/GenBank/DDBJ databases">
        <authorList>
            <consortium name="Lawrence Berkeley National Laboratory"/>
            <person name="Steindorff A."/>
            <person name="Hensen N."/>
            <person name="Bonometti L."/>
            <person name="Westerberg I."/>
            <person name="Brannstrom I.O."/>
            <person name="Guillou S."/>
            <person name="Cros-Aarteil S."/>
            <person name="Calhoun S."/>
            <person name="Haridas S."/>
            <person name="Kuo A."/>
            <person name="Mondo S."/>
            <person name="Pangilinan J."/>
            <person name="Riley R."/>
            <person name="Labutti K."/>
            <person name="Andreopoulos B."/>
            <person name="Lipzen A."/>
            <person name="Chen C."/>
            <person name="Yanf M."/>
            <person name="Daum C."/>
            <person name="Ng V."/>
            <person name="Clum A."/>
            <person name="Ohm R."/>
            <person name="Martin F."/>
            <person name="Silar P."/>
            <person name="Natvig D."/>
            <person name="Lalanne C."/>
            <person name="Gautier V."/>
            <person name="Ament-Velasquez S.L."/>
            <person name="Kruys A."/>
            <person name="Hutchinson M.I."/>
            <person name="Powell A.J."/>
            <person name="Barry K."/>
            <person name="Miller A.N."/>
            <person name="Grigoriev I.V."/>
            <person name="Debuchy R."/>
            <person name="Gladieux P."/>
            <person name="Thoren M.H."/>
            <person name="Johannesson H."/>
        </authorList>
    </citation>
    <scope>NUCLEOTIDE SEQUENCE</scope>
    <source>
        <strain evidence="1">PSN293</strain>
    </source>
</reference>
<dbReference type="Proteomes" id="UP001301769">
    <property type="component" value="Unassembled WGS sequence"/>
</dbReference>
<gene>
    <name evidence="1" type="ORF">QBC37DRAFT_478680</name>
</gene>
<name>A0AAN6YHH0_9PEZI</name>
<comment type="caution">
    <text evidence="1">The sequence shown here is derived from an EMBL/GenBank/DDBJ whole genome shotgun (WGS) entry which is preliminary data.</text>
</comment>
<sequence>MPIAMRSDCPYLDVIPADLSFLSKIILLLAANGCTHGLWARTGELAFSWLQRLELPILSPQRRACNLGKGWKRRARNRDSAAPVKPHEGTSTVVDFINSTPVLNQAENLKNIPLIPIRTHYRHIGRMGPIGHVVGEKNLHVVQKLEAPRSTCQKSVPSPVGGQLAQEHGLRSTVMQIMNACPKPRRRIDLDMNLGRVCKLCWMEPGSWDRSRCLVNPICAPLVSVELQACPAEPLNLSLLRERSGGEMVSCGPPSMGDTKTEVIELNNLFAPVFFPMVRVVITTLRSRIAKSLCPSSKFVRICMI</sequence>
<evidence type="ECO:0000313" key="1">
    <source>
        <dbReference type="EMBL" id="KAK4218563.1"/>
    </source>
</evidence>